<accession>A0A9D4GHX3</accession>
<sequence>MANTVLELATVMVYSCSDIVPSITLVYQTHSSSCQPEVKPLGCNALKTLASFRLCQCQVYKQERCASDKVNVCSRLLDGPPPHNI</sequence>
<dbReference type="EMBL" id="JAIWYP010000006">
    <property type="protein sequence ID" value="KAH3815385.1"/>
    <property type="molecule type" value="Genomic_DNA"/>
</dbReference>
<evidence type="ECO:0000313" key="1">
    <source>
        <dbReference type="EMBL" id="KAH3815385.1"/>
    </source>
</evidence>
<protein>
    <submittedName>
        <fullName evidence="1">Uncharacterized protein</fullName>
    </submittedName>
</protein>
<comment type="caution">
    <text evidence="1">The sequence shown here is derived from an EMBL/GenBank/DDBJ whole genome shotgun (WGS) entry which is preliminary data.</text>
</comment>
<evidence type="ECO:0000313" key="2">
    <source>
        <dbReference type="Proteomes" id="UP000828390"/>
    </source>
</evidence>
<gene>
    <name evidence="1" type="ORF">DPMN_143907</name>
</gene>
<name>A0A9D4GHX3_DREPO</name>
<proteinExistence type="predicted"/>
<organism evidence="1 2">
    <name type="scientific">Dreissena polymorpha</name>
    <name type="common">Zebra mussel</name>
    <name type="synonym">Mytilus polymorpha</name>
    <dbReference type="NCBI Taxonomy" id="45954"/>
    <lineage>
        <taxon>Eukaryota</taxon>
        <taxon>Metazoa</taxon>
        <taxon>Spiralia</taxon>
        <taxon>Lophotrochozoa</taxon>
        <taxon>Mollusca</taxon>
        <taxon>Bivalvia</taxon>
        <taxon>Autobranchia</taxon>
        <taxon>Heteroconchia</taxon>
        <taxon>Euheterodonta</taxon>
        <taxon>Imparidentia</taxon>
        <taxon>Neoheterodontei</taxon>
        <taxon>Myida</taxon>
        <taxon>Dreissenoidea</taxon>
        <taxon>Dreissenidae</taxon>
        <taxon>Dreissena</taxon>
    </lineage>
</organism>
<keyword evidence="2" id="KW-1185">Reference proteome</keyword>
<reference evidence="1" key="2">
    <citation type="submission" date="2020-11" db="EMBL/GenBank/DDBJ databases">
        <authorList>
            <person name="McCartney M.A."/>
            <person name="Auch B."/>
            <person name="Kono T."/>
            <person name="Mallez S."/>
            <person name="Becker A."/>
            <person name="Gohl D.M."/>
            <person name="Silverstein K.A.T."/>
            <person name="Koren S."/>
            <person name="Bechman K.B."/>
            <person name="Herman A."/>
            <person name="Abrahante J.E."/>
            <person name="Garbe J."/>
        </authorList>
    </citation>
    <scope>NUCLEOTIDE SEQUENCE</scope>
    <source>
        <strain evidence="1">Duluth1</strain>
        <tissue evidence="1">Whole animal</tissue>
    </source>
</reference>
<reference evidence="1" key="1">
    <citation type="journal article" date="2019" name="bioRxiv">
        <title>The Genome of the Zebra Mussel, Dreissena polymorpha: A Resource for Invasive Species Research.</title>
        <authorList>
            <person name="McCartney M.A."/>
            <person name="Auch B."/>
            <person name="Kono T."/>
            <person name="Mallez S."/>
            <person name="Zhang Y."/>
            <person name="Obille A."/>
            <person name="Becker A."/>
            <person name="Abrahante J.E."/>
            <person name="Garbe J."/>
            <person name="Badalamenti J.P."/>
            <person name="Herman A."/>
            <person name="Mangelson H."/>
            <person name="Liachko I."/>
            <person name="Sullivan S."/>
            <person name="Sone E.D."/>
            <person name="Koren S."/>
            <person name="Silverstein K.A.T."/>
            <person name="Beckman K.B."/>
            <person name="Gohl D.M."/>
        </authorList>
    </citation>
    <scope>NUCLEOTIDE SEQUENCE</scope>
    <source>
        <strain evidence="1">Duluth1</strain>
        <tissue evidence="1">Whole animal</tissue>
    </source>
</reference>
<dbReference type="AlphaFoldDB" id="A0A9D4GHX3"/>
<dbReference type="Proteomes" id="UP000828390">
    <property type="component" value="Unassembled WGS sequence"/>
</dbReference>